<feature type="signal peptide" evidence="1">
    <location>
        <begin position="1"/>
        <end position="27"/>
    </location>
</feature>
<keyword evidence="1" id="KW-0732">Signal</keyword>
<feature type="chain" id="PRO_5035914614" evidence="1">
    <location>
        <begin position="28"/>
        <end position="269"/>
    </location>
</feature>
<proteinExistence type="predicted"/>
<dbReference type="PANTHER" id="PTHR43198">
    <property type="entry name" value="BIFUNCTIONAL TH2 PROTEIN"/>
    <property type="match status" value="1"/>
</dbReference>
<dbReference type="InterPro" id="IPR016084">
    <property type="entry name" value="Haem_Oase-like_multi-hlx"/>
</dbReference>
<dbReference type="PANTHER" id="PTHR43198:SF2">
    <property type="entry name" value="SI:CH1073-67J19.1-RELATED"/>
    <property type="match status" value="1"/>
</dbReference>
<accession>A0A8T2RK91</accession>
<evidence type="ECO:0000313" key="2">
    <source>
        <dbReference type="EMBL" id="KAH7296008.1"/>
    </source>
</evidence>
<gene>
    <name evidence="2" type="ORF">KP509_26G003800</name>
</gene>
<evidence type="ECO:0000313" key="3">
    <source>
        <dbReference type="Proteomes" id="UP000825935"/>
    </source>
</evidence>
<dbReference type="Proteomes" id="UP000825935">
    <property type="component" value="Chromosome 26"/>
</dbReference>
<keyword evidence="3" id="KW-1185">Reference proteome</keyword>
<dbReference type="OrthoDB" id="5984652at2759"/>
<sequence length="269" mass="31120">MGKICRTVAEVCTTILMLELLMHPGEGSFASCDLYENHNSFSHHRELKQQTNFSQYIWDNAIDLLPQARNTTFISGVLHGDLNPNFYGDYVLQDSIYCRIVAQLWTELANYEAADEEVRAYANDSISGFQDCSVQLFDRWSIKDDGEDSYGVLVEDPVKEYTTYINETMIAYPPNALIATYACLKLWNNLTNELWEIVKDETSNPYRVWVNENRDDGSSARRQATQMDEWDSKYQWYDWSEGLSLFRSAMMNEINFFNHAGNSSKYLSV</sequence>
<comment type="caution">
    <text evidence="2">The sequence shown here is derived from an EMBL/GenBank/DDBJ whole genome shotgun (WGS) entry which is preliminary data.</text>
</comment>
<dbReference type="GO" id="GO:0005829">
    <property type="term" value="C:cytosol"/>
    <property type="evidence" value="ECO:0007669"/>
    <property type="project" value="TreeGrafter"/>
</dbReference>
<protein>
    <submittedName>
        <fullName evidence="2">Uncharacterized protein</fullName>
    </submittedName>
</protein>
<organism evidence="2 3">
    <name type="scientific">Ceratopteris richardii</name>
    <name type="common">Triangle waterfern</name>
    <dbReference type="NCBI Taxonomy" id="49495"/>
    <lineage>
        <taxon>Eukaryota</taxon>
        <taxon>Viridiplantae</taxon>
        <taxon>Streptophyta</taxon>
        <taxon>Embryophyta</taxon>
        <taxon>Tracheophyta</taxon>
        <taxon>Polypodiopsida</taxon>
        <taxon>Polypodiidae</taxon>
        <taxon>Polypodiales</taxon>
        <taxon>Pteridineae</taxon>
        <taxon>Pteridaceae</taxon>
        <taxon>Parkerioideae</taxon>
        <taxon>Ceratopteris</taxon>
    </lineage>
</organism>
<dbReference type="Gene3D" id="1.20.910.10">
    <property type="entry name" value="Heme oxygenase-like"/>
    <property type="match status" value="1"/>
</dbReference>
<dbReference type="InterPro" id="IPR050967">
    <property type="entry name" value="Thiamine_Salvage_TenA"/>
</dbReference>
<reference evidence="2" key="1">
    <citation type="submission" date="2021-08" db="EMBL/GenBank/DDBJ databases">
        <title>WGS assembly of Ceratopteris richardii.</title>
        <authorList>
            <person name="Marchant D.B."/>
            <person name="Chen G."/>
            <person name="Jenkins J."/>
            <person name="Shu S."/>
            <person name="Leebens-Mack J."/>
            <person name="Grimwood J."/>
            <person name="Schmutz J."/>
            <person name="Soltis P."/>
            <person name="Soltis D."/>
            <person name="Chen Z.-H."/>
        </authorList>
    </citation>
    <scope>NUCLEOTIDE SEQUENCE</scope>
    <source>
        <strain evidence="2">Whitten #5841</strain>
        <tissue evidence="2">Leaf</tissue>
    </source>
</reference>
<name>A0A8T2RK91_CERRI</name>
<dbReference type="EMBL" id="CM035431">
    <property type="protein sequence ID" value="KAH7296008.1"/>
    <property type="molecule type" value="Genomic_DNA"/>
</dbReference>
<dbReference type="SUPFAM" id="SSF48613">
    <property type="entry name" value="Heme oxygenase-like"/>
    <property type="match status" value="1"/>
</dbReference>
<evidence type="ECO:0000256" key="1">
    <source>
        <dbReference type="SAM" id="SignalP"/>
    </source>
</evidence>
<dbReference type="AlphaFoldDB" id="A0A8T2RK91"/>
<dbReference type="OMA" id="YLTHELW"/>